<accession>A0AA38ME28</accession>
<reference evidence="1" key="1">
    <citation type="journal article" date="2023" name="G3 (Bethesda)">
        <title>Whole genome assemblies of Zophobas morio and Tenebrio molitor.</title>
        <authorList>
            <person name="Kaur S."/>
            <person name="Stinson S.A."/>
            <person name="diCenzo G.C."/>
        </authorList>
    </citation>
    <scope>NUCLEOTIDE SEQUENCE</scope>
    <source>
        <strain evidence="1">QUZm001</strain>
    </source>
</reference>
<protein>
    <submittedName>
        <fullName evidence="1">Uncharacterized protein</fullName>
    </submittedName>
</protein>
<name>A0AA38ME28_9CUCU</name>
<dbReference type="EMBL" id="JALNTZ010000004">
    <property type="protein sequence ID" value="KAJ3653540.1"/>
    <property type="molecule type" value="Genomic_DNA"/>
</dbReference>
<gene>
    <name evidence="1" type="ORF">Zmor_012786</name>
</gene>
<dbReference type="Proteomes" id="UP001168821">
    <property type="component" value="Unassembled WGS sequence"/>
</dbReference>
<keyword evidence="2" id="KW-1185">Reference proteome</keyword>
<evidence type="ECO:0000313" key="2">
    <source>
        <dbReference type="Proteomes" id="UP001168821"/>
    </source>
</evidence>
<evidence type="ECO:0000313" key="1">
    <source>
        <dbReference type="EMBL" id="KAJ3653540.1"/>
    </source>
</evidence>
<organism evidence="1 2">
    <name type="scientific">Zophobas morio</name>
    <dbReference type="NCBI Taxonomy" id="2755281"/>
    <lineage>
        <taxon>Eukaryota</taxon>
        <taxon>Metazoa</taxon>
        <taxon>Ecdysozoa</taxon>
        <taxon>Arthropoda</taxon>
        <taxon>Hexapoda</taxon>
        <taxon>Insecta</taxon>
        <taxon>Pterygota</taxon>
        <taxon>Neoptera</taxon>
        <taxon>Endopterygota</taxon>
        <taxon>Coleoptera</taxon>
        <taxon>Polyphaga</taxon>
        <taxon>Cucujiformia</taxon>
        <taxon>Tenebrionidae</taxon>
        <taxon>Zophobas</taxon>
    </lineage>
</organism>
<dbReference type="AlphaFoldDB" id="A0AA38ME28"/>
<comment type="caution">
    <text evidence="1">The sequence shown here is derived from an EMBL/GenBank/DDBJ whole genome shotgun (WGS) entry which is preliminary data.</text>
</comment>
<proteinExistence type="predicted"/>
<sequence length="95" mass="10692">MGKSASTFNSSRVQRPLVVLRLQSTLFMVFVLSEFKKLRNRGPAEARCVPWRSAAAGRAAPGSGKMRPVGFRAFFKDESREERRWRCGASKSDLN</sequence>